<keyword evidence="1" id="KW-1133">Transmembrane helix</keyword>
<reference evidence="4" key="1">
    <citation type="submission" date="2018-09" db="EMBL/GenBank/DDBJ databases">
        <title>Complete genome sequence of thermophilic cyanobacteria strain Thermosynechococcus elongatus PKUAC-SCTE542.</title>
        <authorList>
            <person name="Liang Y."/>
            <person name="Tang J."/>
            <person name="Daroch M."/>
        </authorList>
    </citation>
    <scope>NUCLEOTIDE SEQUENCE [LARGE SCALE GENOMIC DNA]</scope>
    <source>
        <strain evidence="4">E542</strain>
    </source>
</reference>
<evidence type="ECO:0000256" key="1">
    <source>
        <dbReference type="SAM" id="Phobius"/>
    </source>
</evidence>
<evidence type="ECO:0000259" key="2">
    <source>
        <dbReference type="Pfam" id="PF12146"/>
    </source>
</evidence>
<evidence type="ECO:0000313" key="4">
    <source>
        <dbReference type="Proteomes" id="UP000261812"/>
    </source>
</evidence>
<accession>A0A3B7MGA0</accession>
<sequence length="273" mass="30715">MSWLQDWVLGEWSWLRLGRSALLIYLIVAVYLYFGADALIFHPPRPTYSLSEEIRLIPVGQSDRLAARYVANPDAHFTLLFSHGNGEDLGMVEPFLQTLRQWGFSVLAYDYRGYGLSSGRPSERHAYADALAAYTYLTEELRVPPERVILYGRSLGGGVATELATQVAIAGLVLESTFTSIFRVVVPFPLFPFDRFINRDKLPQVKVPLLILHGTADSIVPFRHGQHLFAIAREPKFSLWVEGADHNDFVEVAGDRLRTALQEFATFLKAQSA</sequence>
<keyword evidence="4" id="KW-1185">Reference proteome</keyword>
<gene>
    <name evidence="3" type="ORF">D3A95_11515</name>
</gene>
<dbReference type="InterPro" id="IPR022742">
    <property type="entry name" value="Hydrolase_4"/>
</dbReference>
<dbReference type="AlphaFoldDB" id="A0A3B7MGA0"/>
<keyword evidence="1" id="KW-0472">Membrane</keyword>
<dbReference type="Gene3D" id="3.40.50.1820">
    <property type="entry name" value="alpha/beta hydrolase"/>
    <property type="match status" value="1"/>
</dbReference>
<evidence type="ECO:0000313" key="3">
    <source>
        <dbReference type="EMBL" id="AXY68464.1"/>
    </source>
</evidence>
<dbReference type="KEGG" id="tsq:D3A95_11515"/>
<dbReference type="Proteomes" id="UP000261812">
    <property type="component" value="Chromosome"/>
</dbReference>
<organism evidence="3 4">
    <name type="scientific">Thermosynechococcus sichuanensis E542</name>
    <dbReference type="NCBI Taxonomy" id="2016101"/>
    <lineage>
        <taxon>Bacteria</taxon>
        <taxon>Bacillati</taxon>
        <taxon>Cyanobacteriota</taxon>
        <taxon>Cyanophyceae</taxon>
        <taxon>Acaryochloridales</taxon>
        <taxon>Thermosynechococcaceae</taxon>
        <taxon>Thermosynechococcus</taxon>
        <taxon>Thermosynechococcus sichuanensis</taxon>
    </lineage>
</organism>
<dbReference type="RefSeq" id="WP_181495119.1">
    <property type="nucleotide sequence ID" value="NZ_CP032152.1"/>
</dbReference>
<feature type="transmembrane region" description="Helical" evidence="1">
    <location>
        <begin position="20"/>
        <end position="41"/>
    </location>
</feature>
<keyword evidence="1" id="KW-0812">Transmembrane</keyword>
<dbReference type="PANTHER" id="PTHR12277">
    <property type="entry name" value="ALPHA/BETA HYDROLASE DOMAIN-CONTAINING PROTEIN"/>
    <property type="match status" value="1"/>
</dbReference>
<dbReference type="InterPro" id="IPR029058">
    <property type="entry name" value="AB_hydrolase_fold"/>
</dbReference>
<proteinExistence type="predicted"/>
<dbReference type="Pfam" id="PF12146">
    <property type="entry name" value="Hydrolase_4"/>
    <property type="match status" value="1"/>
</dbReference>
<dbReference type="EMBL" id="CP032152">
    <property type="protein sequence ID" value="AXY68464.1"/>
    <property type="molecule type" value="Genomic_DNA"/>
</dbReference>
<name>A0A3B7MGA0_9CYAN</name>
<dbReference type="PANTHER" id="PTHR12277:SF81">
    <property type="entry name" value="PROTEIN ABHD13"/>
    <property type="match status" value="1"/>
</dbReference>
<feature type="domain" description="Serine aminopeptidase S33" evidence="2">
    <location>
        <begin position="77"/>
        <end position="181"/>
    </location>
</feature>
<protein>
    <submittedName>
        <fullName evidence="3">Alpha/beta hydrolase</fullName>
    </submittedName>
</protein>
<dbReference type="GO" id="GO:0016787">
    <property type="term" value="F:hydrolase activity"/>
    <property type="evidence" value="ECO:0007669"/>
    <property type="project" value="UniProtKB-KW"/>
</dbReference>
<keyword evidence="3" id="KW-0378">Hydrolase</keyword>
<dbReference type="SUPFAM" id="SSF53474">
    <property type="entry name" value="alpha/beta-Hydrolases"/>
    <property type="match status" value="1"/>
</dbReference>